<feature type="chain" id="PRO_5002430134" evidence="2">
    <location>
        <begin position="20"/>
        <end position="247"/>
    </location>
</feature>
<sequence length="247" mass="27320">MKRLLILHLVLNMAFSADAQTSLAGDYYLQGVHEVASAFRLKPDSTFEFFFSYGALDRTGTGRWSVAGGRIVFQSRPWPGSDFRLLGTDTEVPDGNGGGTGNGSGSGNSKSASQKTDNKKAPPVIIVKVEEKNTMILPFIDCYLKKGNEAVEGKMRQDGMAVFPAEKYASGLPDSLILQFRFCPERYSRFAITDPKITLYRFSIETWMPEYFFTGFSLLPLADGSALEGGHPLLEGQAFTWVREKEQ</sequence>
<feature type="region of interest" description="Disordered" evidence="1">
    <location>
        <begin position="84"/>
        <end position="119"/>
    </location>
</feature>
<evidence type="ECO:0000256" key="1">
    <source>
        <dbReference type="SAM" id="MobiDB-lite"/>
    </source>
</evidence>
<evidence type="ECO:0000256" key="2">
    <source>
        <dbReference type="SAM" id="SignalP"/>
    </source>
</evidence>
<dbReference type="Proteomes" id="UP000033121">
    <property type="component" value="Unassembled WGS sequence"/>
</dbReference>
<organism evidence="3 4">
    <name type="scientific">Flavihumibacter petaseus NBRC 106054</name>
    <dbReference type="NCBI Taxonomy" id="1220578"/>
    <lineage>
        <taxon>Bacteria</taxon>
        <taxon>Pseudomonadati</taxon>
        <taxon>Bacteroidota</taxon>
        <taxon>Chitinophagia</taxon>
        <taxon>Chitinophagales</taxon>
        <taxon>Chitinophagaceae</taxon>
        <taxon>Flavihumibacter</taxon>
    </lineage>
</organism>
<keyword evidence="2" id="KW-0732">Signal</keyword>
<reference evidence="3 4" key="1">
    <citation type="submission" date="2015-04" db="EMBL/GenBank/DDBJ databases">
        <title>Whole genome shotgun sequence of Flavihumibacter petaseus NBRC 106054.</title>
        <authorList>
            <person name="Miyazawa S."/>
            <person name="Hosoyama A."/>
            <person name="Hashimoto M."/>
            <person name="Noguchi M."/>
            <person name="Tsuchikane K."/>
            <person name="Ohji S."/>
            <person name="Yamazoe A."/>
            <person name="Ichikawa N."/>
            <person name="Kimura A."/>
            <person name="Fujita N."/>
        </authorList>
    </citation>
    <scope>NUCLEOTIDE SEQUENCE [LARGE SCALE GENOMIC DNA]</scope>
    <source>
        <strain evidence="3 4">NBRC 106054</strain>
    </source>
</reference>
<protein>
    <submittedName>
        <fullName evidence="3">Uncharacterized protein</fullName>
    </submittedName>
</protein>
<comment type="caution">
    <text evidence="3">The sequence shown here is derived from an EMBL/GenBank/DDBJ whole genome shotgun (WGS) entry which is preliminary data.</text>
</comment>
<feature type="signal peptide" evidence="2">
    <location>
        <begin position="1"/>
        <end position="19"/>
    </location>
</feature>
<gene>
    <name evidence="3" type="ORF">FPE01S_02_05990</name>
</gene>
<dbReference type="AlphaFoldDB" id="A0A0E9N0Y3"/>
<evidence type="ECO:0000313" key="4">
    <source>
        <dbReference type="Proteomes" id="UP000033121"/>
    </source>
</evidence>
<keyword evidence="4" id="KW-1185">Reference proteome</keyword>
<evidence type="ECO:0000313" key="3">
    <source>
        <dbReference type="EMBL" id="GAO43494.1"/>
    </source>
</evidence>
<dbReference type="RefSeq" id="WP_052955751.1">
    <property type="nucleotide sequence ID" value="NZ_BBWV01000002.1"/>
</dbReference>
<accession>A0A0E9N0Y3</accession>
<dbReference type="EMBL" id="BBWV01000002">
    <property type="protein sequence ID" value="GAO43494.1"/>
    <property type="molecule type" value="Genomic_DNA"/>
</dbReference>
<name>A0A0E9N0Y3_9BACT</name>
<proteinExistence type="predicted"/>
<dbReference type="OrthoDB" id="9812708at2"/>
<feature type="compositionally biased region" description="Gly residues" evidence="1">
    <location>
        <begin position="95"/>
        <end position="106"/>
    </location>
</feature>